<dbReference type="InterPro" id="IPR012296">
    <property type="entry name" value="Nuclease_put_TT1808"/>
</dbReference>
<name>A0ABW7C9A3_9CYAN</name>
<dbReference type="SUPFAM" id="SSF52980">
    <property type="entry name" value="Restriction endonuclease-like"/>
    <property type="match status" value="1"/>
</dbReference>
<dbReference type="Gene3D" id="3.90.1570.10">
    <property type="entry name" value="tt1808, chain A"/>
    <property type="match status" value="1"/>
</dbReference>
<evidence type="ECO:0000313" key="5">
    <source>
        <dbReference type="Proteomes" id="UP001604335"/>
    </source>
</evidence>
<proteinExistence type="predicted"/>
<keyword evidence="1" id="KW-0175">Coiled coil</keyword>
<evidence type="ECO:0000256" key="2">
    <source>
        <dbReference type="SAM" id="MobiDB-lite"/>
    </source>
</evidence>
<protein>
    <submittedName>
        <fullName evidence="4">Uma2 family endonuclease</fullName>
    </submittedName>
</protein>
<feature type="coiled-coil region" evidence="1">
    <location>
        <begin position="217"/>
        <end position="249"/>
    </location>
</feature>
<dbReference type="Pfam" id="PF05685">
    <property type="entry name" value="Uma2"/>
    <property type="match status" value="1"/>
</dbReference>
<keyword evidence="4" id="KW-0540">Nuclease</keyword>
<evidence type="ECO:0000256" key="1">
    <source>
        <dbReference type="SAM" id="Coils"/>
    </source>
</evidence>
<sequence>MVISTEVSQASSAHRPGDRPDPAFNPSPAEHRAIERQYPSCDGQPMAENTEHFDWIAKFKANLELLFAQDPQVFVAGDLLWYPVEGDPKQRQAPDTMVVFGRPKGPRSSYLQWREAGIAPQVVVEILSPGNRFGEMLKKFQFYDRFGVEEYYLYDYGRNELTVWVRSPETSQLSEVEFGQTWTSPRTAVQFHLSADRLALIRPDGRPFLSFVELDQERQAAVDLASQERQRAEQERQRADRLAALLRAQGINPDQL</sequence>
<gene>
    <name evidence="4" type="ORF">VPK24_07005</name>
</gene>
<accession>A0ABW7C9A3</accession>
<comment type="caution">
    <text evidence="4">The sequence shown here is derived from an EMBL/GenBank/DDBJ whole genome shotgun (WGS) entry which is preliminary data.</text>
</comment>
<reference evidence="5" key="1">
    <citation type="journal article" date="2024" name="Algal Res.">
        <title>Biochemical, toxicological and genomic investigation of a high-biomass producing Limnothrix strain isolated from Italian shallow drinking water reservoir.</title>
        <authorList>
            <person name="Simonazzi M."/>
            <person name="Shishido T.K."/>
            <person name="Delbaje E."/>
            <person name="Wahlsten M."/>
            <person name="Fewer D.P."/>
            <person name="Sivonen K."/>
            <person name="Pezzolesi L."/>
            <person name="Pistocchi R."/>
        </authorList>
    </citation>
    <scope>NUCLEOTIDE SEQUENCE [LARGE SCALE GENOMIC DNA]</scope>
    <source>
        <strain evidence="5">LRLZ20PSL1</strain>
    </source>
</reference>
<keyword evidence="4" id="KW-0378">Hydrolase</keyword>
<dbReference type="RefSeq" id="WP_393011664.1">
    <property type="nucleotide sequence ID" value="NZ_JAZAQF010000042.1"/>
</dbReference>
<dbReference type="GO" id="GO:0004519">
    <property type="term" value="F:endonuclease activity"/>
    <property type="evidence" value="ECO:0007669"/>
    <property type="project" value="UniProtKB-KW"/>
</dbReference>
<dbReference type="InterPro" id="IPR011335">
    <property type="entry name" value="Restrct_endonuc-II-like"/>
</dbReference>
<evidence type="ECO:0000259" key="3">
    <source>
        <dbReference type="Pfam" id="PF05685"/>
    </source>
</evidence>
<evidence type="ECO:0000313" key="4">
    <source>
        <dbReference type="EMBL" id="MFG3817382.1"/>
    </source>
</evidence>
<dbReference type="EMBL" id="JAZAQF010000042">
    <property type="protein sequence ID" value="MFG3817382.1"/>
    <property type="molecule type" value="Genomic_DNA"/>
</dbReference>
<dbReference type="Proteomes" id="UP001604335">
    <property type="component" value="Unassembled WGS sequence"/>
</dbReference>
<feature type="domain" description="Putative restriction endonuclease" evidence="3">
    <location>
        <begin position="41"/>
        <end position="194"/>
    </location>
</feature>
<feature type="compositionally biased region" description="Polar residues" evidence="2">
    <location>
        <begin position="1"/>
        <end position="12"/>
    </location>
</feature>
<dbReference type="PANTHER" id="PTHR33352:SF2">
    <property type="entry name" value="SLL0995 PROTEIN"/>
    <property type="match status" value="1"/>
</dbReference>
<dbReference type="PANTHER" id="PTHR33352">
    <property type="entry name" value="SLR1095 PROTEIN"/>
    <property type="match status" value="1"/>
</dbReference>
<feature type="region of interest" description="Disordered" evidence="2">
    <location>
        <begin position="1"/>
        <end position="28"/>
    </location>
</feature>
<dbReference type="InterPro" id="IPR008538">
    <property type="entry name" value="Uma2"/>
</dbReference>
<keyword evidence="4" id="KW-0255">Endonuclease</keyword>
<dbReference type="CDD" id="cd06260">
    <property type="entry name" value="DUF820-like"/>
    <property type="match status" value="1"/>
</dbReference>
<keyword evidence="5" id="KW-1185">Reference proteome</keyword>
<organism evidence="4 5">
    <name type="scientific">Limnothrix redekei LRLZ20PSL1</name>
    <dbReference type="NCBI Taxonomy" id="3112953"/>
    <lineage>
        <taxon>Bacteria</taxon>
        <taxon>Bacillati</taxon>
        <taxon>Cyanobacteriota</taxon>
        <taxon>Cyanophyceae</taxon>
        <taxon>Pseudanabaenales</taxon>
        <taxon>Pseudanabaenaceae</taxon>
        <taxon>Limnothrix</taxon>
    </lineage>
</organism>